<feature type="region of interest" description="Disordered" evidence="6">
    <location>
        <begin position="695"/>
        <end position="852"/>
    </location>
</feature>
<gene>
    <name evidence="9" type="ORF">L3Y34_008969</name>
</gene>
<evidence type="ECO:0000256" key="2">
    <source>
        <dbReference type="ARBA" id="ARBA00005579"/>
    </source>
</evidence>
<feature type="region of interest" description="Disordered" evidence="6">
    <location>
        <begin position="424"/>
        <end position="467"/>
    </location>
</feature>
<keyword evidence="4" id="KW-0254">Endocytosis</keyword>
<evidence type="ECO:0000259" key="7">
    <source>
        <dbReference type="PROSITE" id="PS51070"/>
    </source>
</evidence>
<dbReference type="GO" id="GO:0045202">
    <property type="term" value="C:synapse"/>
    <property type="evidence" value="ECO:0007669"/>
    <property type="project" value="UniProtKB-ARBA"/>
</dbReference>
<feature type="compositionally biased region" description="Basic and acidic residues" evidence="6">
    <location>
        <begin position="947"/>
        <end position="957"/>
    </location>
</feature>
<name>A0AAE9A8Z8_CAEBR</name>
<evidence type="ECO:0000256" key="3">
    <source>
        <dbReference type="ARBA" id="ARBA00022490"/>
    </source>
</evidence>
<protein>
    <recommendedName>
        <fullName evidence="11">Protein CBR-UNC-41</fullName>
    </recommendedName>
</protein>
<dbReference type="EMBL" id="CP090895">
    <property type="protein sequence ID" value="ULT91039.1"/>
    <property type="molecule type" value="Genomic_DNA"/>
</dbReference>
<dbReference type="PROSITE" id="PS51072">
    <property type="entry name" value="MHD"/>
    <property type="match status" value="1"/>
</dbReference>
<evidence type="ECO:0008006" key="11">
    <source>
        <dbReference type="Google" id="ProtNLM"/>
    </source>
</evidence>
<dbReference type="Pfam" id="PF00928">
    <property type="entry name" value="Adap_comp_sub"/>
    <property type="match status" value="1"/>
</dbReference>
<feature type="compositionally biased region" description="Low complexity" evidence="6">
    <location>
        <begin position="1019"/>
        <end position="1028"/>
    </location>
</feature>
<dbReference type="SUPFAM" id="SSF49447">
    <property type="entry name" value="Second domain of Mu2 adaptin subunit (ap50) of ap2 adaptor"/>
    <property type="match status" value="1"/>
</dbReference>
<feature type="compositionally biased region" description="Acidic residues" evidence="6">
    <location>
        <begin position="397"/>
        <end position="412"/>
    </location>
</feature>
<dbReference type="GO" id="GO:0006897">
    <property type="term" value="P:endocytosis"/>
    <property type="evidence" value="ECO:0007669"/>
    <property type="project" value="UniProtKB-KW"/>
</dbReference>
<keyword evidence="3" id="KW-0963">Cytoplasm</keyword>
<dbReference type="PROSITE" id="PS51070">
    <property type="entry name" value="SHD"/>
    <property type="match status" value="1"/>
</dbReference>
<evidence type="ECO:0000256" key="6">
    <source>
        <dbReference type="SAM" id="MobiDB-lite"/>
    </source>
</evidence>
<feature type="compositionally biased region" description="Polar residues" evidence="6">
    <location>
        <begin position="695"/>
        <end position="704"/>
    </location>
</feature>
<dbReference type="Proteomes" id="UP000827892">
    <property type="component" value="Chromosome V"/>
</dbReference>
<evidence type="ECO:0000256" key="1">
    <source>
        <dbReference type="ARBA" id="ARBA00004496"/>
    </source>
</evidence>
<dbReference type="FunFam" id="2.60.40.1170:FF:000016">
    <property type="entry name" value="AP-1 complex subunit mu"/>
    <property type="match status" value="1"/>
</dbReference>
<feature type="compositionally biased region" description="Basic and acidic residues" evidence="6">
    <location>
        <begin position="315"/>
        <end position="358"/>
    </location>
</feature>
<dbReference type="InterPro" id="IPR028565">
    <property type="entry name" value="MHD"/>
</dbReference>
<comment type="similarity">
    <text evidence="2">Belongs to the Stoned B family.</text>
</comment>
<evidence type="ECO:0000313" key="10">
    <source>
        <dbReference type="Proteomes" id="UP000827892"/>
    </source>
</evidence>
<dbReference type="PANTHER" id="PTHR10529">
    <property type="entry name" value="AP COMPLEX SUBUNIT MU"/>
    <property type="match status" value="1"/>
</dbReference>
<feature type="region of interest" description="Disordered" evidence="6">
    <location>
        <begin position="1105"/>
        <end position="1139"/>
    </location>
</feature>
<dbReference type="FunFam" id="2.60.40.1170:FF:000018">
    <property type="entry name" value="stonin-2 isoform X2"/>
    <property type="match status" value="1"/>
</dbReference>
<keyword evidence="5" id="KW-0677">Repeat</keyword>
<dbReference type="InterPro" id="IPR036168">
    <property type="entry name" value="AP2_Mu_C_sf"/>
</dbReference>
<dbReference type="GO" id="GO:0005737">
    <property type="term" value="C:cytoplasm"/>
    <property type="evidence" value="ECO:0007669"/>
    <property type="project" value="UniProtKB-SubCell"/>
</dbReference>
<reference evidence="9 10" key="1">
    <citation type="submission" date="2022-02" db="EMBL/GenBank/DDBJ databases">
        <title>Chromosome-level reference genomes for two strains of Caenorhabditis briggsae: an improved platform for comparative genomics.</title>
        <authorList>
            <person name="Stevens L."/>
            <person name="Andersen E.C."/>
        </authorList>
    </citation>
    <scope>NUCLEOTIDE SEQUENCE [LARGE SCALE GENOMIC DNA]</scope>
    <source>
        <strain evidence="9">QX1410_ONT</strain>
        <tissue evidence="9">Whole-organism</tissue>
    </source>
</reference>
<dbReference type="FunFam" id="2.60.40.1170:FF:000022">
    <property type="entry name" value="AP-1 complex subunit mu"/>
    <property type="match status" value="1"/>
</dbReference>
<feature type="compositionally biased region" description="Pro residues" evidence="6">
    <location>
        <begin position="789"/>
        <end position="804"/>
    </location>
</feature>
<evidence type="ECO:0000256" key="5">
    <source>
        <dbReference type="ARBA" id="ARBA00022737"/>
    </source>
</evidence>
<feature type="region of interest" description="Disordered" evidence="6">
    <location>
        <begin position="518"/>
        <end position="547"/>
    </location>
</feature>
<evidence type="ECO:0000313" key="9">
    <source>
        <dbReference type="EMBL" id="ULT91039.1"/>
    </source>
</evidence>
<sequence>MGRFWGEEEKEKGMDNLKINVFFSLFCLHQDTMGFRKLMSWRDGDFDPHGGRNAFRLTDESKQSSSERAASMRAMRSFTQSIEDEGPPELPASLDIDMIENVSMKTSDTNDTIIEVKPEKVDPQLGETQKYKMAVPGPGHSEQEQELHKSLIRDEDDDAEVEQVFAASAEPVVTPPKSLNFAETAEELRHAYDQKIRKRPTTPTSACVLDGIAFFAGSVDGSNDTAPADSEKIKVSIPNRRRKTENMSYTEFYESMQNQIPGGGGRRMSSSGRTTPLHDYEGDILDENPQYKDKAPPAPVVHRRSSIEWENFADMEDKMEQAEEKALQEEKKEKEEAEQTAKNDDVTEKEKEAKEAEKTKKKLGFHAKPPTVEITSPDAPHQGAFHDNVPKEPKVVEEEEDDDLPTFSEDMDEARQQIKKVMTESMVESTEKTEEKVEDAQEPVAQPSEEAAPQSYEQEGQEVAYDPNAYPGYIWNYETQEWEYDPNYVAPEETYDQSGYEAQAAAYAEYDQNAAATYQQEHAGYDQTDYQSYQDPSYSAQAYPGQGEAYQEQQTYQDQQAYAAAAVATDPSQEYDYSAYGGYEGYLAACKAYDEANGQQPYGETAATAEAAYTSGYGYEQQGDYHHEGVGASDETTSAAAAPEFEQNGTESAYAGYGDAYQGYDGYDQNTAYYQGQEQYQQEAAYQGQEYDYSQYPTEQQPTSIEEAPPRPVAPIEPLFKQAPQQPDPFGWDSAGQGHEEPAPAVVPVQELSPTPEAPQPVSSPARPPPARPAAPKKEEEVASEAAAPPRPPPAARPPPPRPAPAKKEKTKEPEPEEDAWAQFKRMTEKVSTAVKSTESTLKNLEETSAANDIKDESYLANVGGSQGFVNEATQKEIQRLTEEKKMEKMQKKKLKQQGKKAASPTYDPDEEDAMDRAAQELAMKMASMRSDMGDWKAPEMVPVNEIKKSPEIRRVDSASAIPPRKRSSIKDVQQDSGGSLELPAHLADKECVAPNPKGDHAPDDPILSAPAWADFESSEPMLPPSESGFFSNKDASNEGGVVREPSDDPFVTTTASSEKRSSFVADPFAPQQAALIDESYDPFAVVAVEEVVAMAKAKAEQAAANAENDDDFYNGRQSPTLSTPTPEGGSPISQRPNAFEDDFKCEELTGLDTPTPLYDEDDSQPLTDFLPKFEGDGWDLMVRHPIKKKSFMAERCWKPCYVRLHGLTLYVYNDKKDAQPIQELLLQATYSLSDTTLQAYDVYGKIHTVKLQFVVYKEKVGIRPGQISRLVDGHITKYGLPLEHSAQCTVLLKFGSLNASHLQSFVTTVEDLLFKCKITRTAKPVYKQDEVQIHCYDEYSAFVDKEGVLSDQRARVRLFCLAFLTGSPLLEVGLNDRRRQGKEIVRRKDILPMYTERWIRFEALEFHSIVNKPEFDKEQVISFSPPDGCFFEIMRFRVRPPRNREKAMTVKAIMKIAGSKVEIRLEAMAAAQIQRTRGSDERRNIPCEDIAIRFPIPEAWIYLFREERHWGVGSIHSKKLRPGKVKNLKDRLLGAVQASEPNLIECAIGEAKYEHVYRSLVWRIPRLPEKHHAAYKSHLLKCRFELSSFDLMPEEFLPRCDVDFTMPLATVSNTVVRSVSVEQHEDSDRVEKFVRYVAKYQYKVEIDYVQCADLDLDMADPSVNPEAAAAPVPELHQPAFNPTTQAPDVQQGYRIDFNEAEMGGSNRRDDSSSDDEPDSHKMPIIQIDMKNYGY</sequence>
<proteinExistence type="inferred from homology"/>
<evidence type="ECO:0000256" key="4">
    <source>
        <dbReference type="ARBA" id="ARBA00022583"/>
    </source>
</evidence>
<feature type="compositionally biased region" description="Polar residues" evidence="6">
    <location>
        <begin position="830"/>
        <end position="851"/>
    </location>
</feature>
<evidence type="ECO:0000259" key="8">
    <source>
        <dbReference type="PROSITE" id="PS51072"/>
    </source>
</evidence>
<feature type="region of interest" description="Disordered" evidence="6">
    <location>
        <begin position="947"/>
        <end position="980"/>
    </location>
</feature>
<feature type="region of interest" description="Disordered" evidence="6">
    <location>
        <begin position="885"/>
        <end position="913"/>
    </location>
</feature>
<feature type="region of interest" description="Disordered" evidence="6">
    <location>
        <begin position="257"/>
        <end position="302"/>
    </location>
</feature>
<organism evidence="9 10">
    <name type="scientific">Caenorhabditis briggsae</name>
    <dbReference type="NCBI Taxonomy" id="6238"/>
    <lineage>
        <taxon>Eukaryota</taxon>
        <taxon>Metazoa</taxon>
        <taxon>Ecdysozoa</taxon>
        <taxon>Nematoda</taxon>
        <taxon>Chromadorea</taxon>
        <taxon>Rhabditida</taxon>
        <taxon>Rhabditina</taxon>
        <taxon>Rhabditomorpha</taxon>
        <taxon>Rhabditoidea</taxon>
        <taxon>Rhabditidae</taxon>
        <taxon>Peloderinae</taxon>
        <taxon>Caenorhabditis</taxon>
    </lineage>
</organism>
<feature type="compositionally biased region" description="Basic and acidic residues" evidence="6">
    <location>
        <begin position="429"/>
        <end position="439"/>
    </location>
</feature>
<dbReference type="InterPro" id="IPR012320">
    <property type="entry name" value="SHD_dom"/>
</dbReference>
<accession>A0AAE9A8Z8</accession>
<feature type="region of interest" description="Disordered" evidence="6">
    <location>
        <begin position="1699"/>
        <end position="1735"/>
    </location>
</feature>
<feature type="domain" description="SHD" evidence="7">
    <location>
        <begin position="1178"/>
        <end position="1325"/>
    </location>
</feature>
<dbReference type="InterPro" id="IPR050431">
    <property type="entry name" value="Adaptor_comp_med_subunit"/>
</dbReference>
<feature type="region of interest" description="Disordered" evidence="6">
    <location>
        <begin position="1017"/>
        <end position="1062"/>
    </location>
</feature>
<feature type="compositionally biased region" description="Polar residues" evidence="6">
    <location>
        <begin position="1116"/>
        <end position="1137"/>
    </location>
</feature>
<feature type="region of interest" description="Disordered" evidence="6">
    <location>
        <begin position="314"/>
        <end position="412"/>
    </location>
</feature>
<dbReference type="Gene3D" id="2.60.40.1170">
    <property type="entry name" value="Mu homology domain, subdomain B"/>
    <property type="match status" value="1"/>
</dbReference>
<feature type="compositionally biased region" description="Polar residues" evidence="6">
    <location>
        <begin position="528"/>
        <end position="540"/>
    </location>
</feature>
<comment type="subcellular location">
    <subcellularLocation>
        <location evidence="1">Cytoplasm</location>
    </subcellularLocation>
</comment>
<feature type="domain" description="MHD" evidence="8">
    <location>
        <begin position="1329"/>
        <end position="1648"/>
    </location>
</feature>